<organism evidence="1 2">
    <name type="scientific">Kickxella alabastrina</name>
    <dbReference type="NCBI Taxonomy" id="61397"/>
    <lineage>
        <taxon>Eukaryota</taxon>
        <taxon>Fungi</taxon>
        <taxon>Fungi incertae sedis</taxon>
        <taxon>Zoopagomycota</taxon>
        <taxon>Kickxellomycotina</taxon>
        <taxon>Kickxellomycetes</taxon>
        <taxon>Kickxellales</taxon>
        <taxon>Kickxellaceae</taxon>
        <taxon>Kickxella</taxon>
    </lineage>
</organism>
<evidence type="ECO:0000313" key="1">
    <source>
        <dbReference type="EMBL" id="KAJ1901934.1"/>
    </source>
</evidence>
<protein>
    <submittedName>
        <fullName evidence="1">Uncharacterized protein</fullName>
    </submittedName>
</protein>
<comment type="caution">
    <text evidence="1">The sequence shown here is derived from an EMBL/GenBank/DDBJ whole genome shotgun (WGS) entry which is preliminary data.</text>
</comment>
<reference evidence="1" key="1">
    <citation type="submission" date="2022-07" db="EMBL/GenBank/DDBJ databases">
        <title>Phylogenomic reconstructions and comparative analyses of Kickxellomycotina fungi.</title>
        <authorList>
            <person name="Reynolds N.K."/>
            <person name="Stajich J.E."/>
            <person name="Barry K."/>
            <person name="Grigoriev I.V."/>
            <person name="Crous P."/>
            <person name="Smith M.E."/>
        </authorList>
    </citation>
    <scope>NUCLEOTIDE SEQUENCE</scope>
    <source>
        <strain evidence="1">Benny 63K</strain>
    </source>
</reference>
<name>A0ACC1IW21_9FUNG</name>
<keyword evidence="2" id="KW-1185">Reference proteome</keyword>
<accession>A0ACC1IW21</accession>
<sequence>MSAANVRVGVGCFVTHKHNDQVLFLLGKRHGSHGENTWGLPGGHLELGESWASCVEREVLEECGVQIQRCRFVGATNDVFDPASMHYVTLFMAAKPLTNGSYCDNGSDNDNIAFEQRLPEVRLMEPDKCLMWAWVSWSELVARKAVLRDACSSRVCNQIEAEEKHDNTGLDLSSLFLPLLNLERQYGAQGPSWLNPTL</sequence>
<dbReference type="Proteomes" id="UP001150581">
    <property type="component" value="Unassembled WGS sequence"/>
</dbReference>
<gene>
    <name evidence="1" type="ORF">LPJ66_000390</name>
</gene>
<dbReference type="EMBL" id="JANBPG010000010">
    <property type="protein sequence ID" value="KAJ1901934.1"/>
    <property type="molecule type" value="Genomic_DNA"/>
</dbReference>
<proteinExistence type="predicted"/>
<evidence type="ECO:0000313" key="2">
    <source>
        <dbReference type="Proteomes" id="UP001150581"/>
    </source>
</evidence>